<dbReference type="HOGENOM" id="CLU_038053_0_2_11"/>
<dbReference type="SMART" id="SM00155">
    <property type="entry name" value="PLDc"/>
    <property type="match status" value="2"/>
</dbReference>
<dbReference type="RefSeq" id="WP_006547463.1">
    <property type="nucleotide sequence ID" value="NZ_DS999545.1"/>
</dbReference>
<evidence type="ECO:0000313" key="2">
    <source>
        <dbReference type="EMBL" id="EEH64729.1"/>
    </source>
</evidence>
<dbReference type="SUPFAM" id="SSF56024">
    <property type="entry name" value="Phospholipase D/nuclease"/>
    <property type="match status" value="2"/>
</dbReference>
<accession>C0VZ76</accession>
<dbReference type="EC" id="3.1.-.-" evidence="2"/>
<protein>
    <submittedName>
        <fullName evidence="2">Phospholipase D domain protein</fullName>
        <ecNumber evidence="2">3.1.-.-</ecNumber>
    </submittedName>
</protein>
<dbReference type="GO" id="GO:0030572">
    <property type="term" value="F:phosphatidyltransferase activity"/>
    <property type="evidence" value="ECO:0007669"/>
    <property type="project" value="UniProtKB-ARBA"/>
</dbReference>
<keyword evidence="3" id="KW-1185">Reference proteome</keyword>
<dbReference type="STRING" id="525245.HMPREF0044_0466"/>
<organism evidence="2 3">
    <name type="scientific">Gleimia coleocanis DSM 15436</name>
    <dbReference type="NCBI Taxonomy" id="525245"/>
    <lineage>
        <taxon>Bacteria</taxon>
        <taxon>Bacillati</taxon>
        <taxon>Actinomycetota</taxon>
        <taxon>Actinomycetes</taxon>
        <taxon>Actinomycetales</taxon>
        <taxon>Actinomycetaceae</taxon>
        <taxon>Gleimia</taxon>
    </lineage>
</organism>
<dbReference type="PANTHER" id="PTHR21248">
    <property type="entry name" value="CARDIOLIPIN SYNTHASE"/>
    <property type="match status" value="1"/>
</dbReference>
<dbReference type="InterPro" id="IPR025202">
    <property type="entry name" value="PLD-like_dom"/>
</dbReference>
<proteinExistence type="predicted"/>
<dbReference type="Pfam" id="PF13091">
    <property type="entry name" value="PLDc_2"/>
    <property type="match status" value="2"/>
</dbReference>
<sequence>MGKKFHFHSLSQKAWKGIKIAALTTGLAQATAITALITIDEIRKRRAPASSGFPALAPARNYVAGNAVTSYSEGNSLYRDMLMAIDGAEHFIYFETFIWKSDRVGKDFKKALYRAAERGVKVYCIYDGFANIVVSPAFKHFRKHPNLFVKKIPEVRLGALTLNMRHTGRDHRKILVVDGHTGFIGGYNIGKLYADEWRDTHVRLEGEAVWELENGFIDQWNYFRGRSLPALPRKGVRKWESQINAAHNRPSARLYPIRGTYLDAFERANSHIYLTSAYFLPDREILGALLAASNRGVDVKILIPRNSNHVVVDWISAAFFDVLLENGVEIWLYKDAMIHAKTATVDGRWSTVGTANIDRLSMAGNFEVNMQFQSTEFAQRMEDIFLNDLTSAEKLTHDSWRKRPAVQWAVELLLKPLGPLF</sequence>
<evidence type="ECO:0000259" key="1">
    <source>
        <dbReference type="PROSITE" id="PS50035"/>
    </source>
</evidence>
<dbReference type="CDD" id="cd09110">
    <property type="entry name" value="PLDc_CLS_1"/>
    <property type="match status" value="1"/>
</dbReference>
<name>C0VZ76_9ACTO</name>
<dbReference type="EMBL" id="ACFG01000004">
    <property type="protein sequence ID" value="EEH64729.1"/>
    <property type="molecule type" value="Genomic_DNA"/>
</dbReference>
<feature type="domain" description="PLD phosphodiesterase" evidence="1">
    <location>
        <begin position="334"/>
        <end position="361"/>
    </location>
</feature>
<gene>
    <name evidence="2" type="ORF">HMPREF0044_0466</name>
</gene>
<feature type="domain" description="PLD phosphodiesterase" evidence="1">
    <location>
        <begin position="166"/>
        <end position="193"/>
    </location>
</feature>
<dbReference type="eggNOG" id="COG1502">
    <property type="taxonomic scope" value="Bacteria"/>
</dbReference>
<dbReference type="Gene3D" id="3.30.870.10">
    <property type="entry name" value="Endonuclease Chain A"/>
    <property type="match status" value="2"/>
</dbReference>
<dbReference type="PROSITE" id="PS50035">
    <property type="entry name" value="PLD"/>
    <property type="match status" value="2"/>
</dbReference>
<reference evidence="2 3" key="1">
    <citation type="submission" date="2009-01" db="EMBL/GenBank/DDBJ databases">
        <authorList>
            <person name="Qin X."/>
            <person name="Bachman B."/>
            <person name="Battles P."/>
            <person name="Bell A."/>
            <person name="Bess C."/>
            <person name="Bickham C."/>
            <person name="Chaboub L."/>
            <person name="Chen D."/>
            <person name="Coyle M."/>
            <person name="Deiros D.R."/>
            <person name="Dinh H."/>
            <person name="Forbes L."/>
            <person name="Fowler G."/>
            <person name="Francisco L."/>
            <person name="Fu Q."/>
            <person name="Gubbala S."/>
            <person name="Hale W."/>
            <person name="Han Y."/>
            <person name="Hemphill L."/>
            <person name="Highlander S.K."/>
            <person name="Hirani K."/>
            <person name="Hogues M."/>
            <person name="Jackson L."/>
            <person name="Jakkamsetti A."/>
            <person name="Javaid M."/>
            <person name="Jiang H."/>
            <person name="Korchina V."/>
            <person name="Kovar C."/>
            <person name="Lara F."/>
            <person name="Lee S."/>
            <person name="Mata R."/>
            <person name="Mathew T."/>
            <person name="Moen C."/>
            <person name="Morales K."/>
            <person name="Munidasa M."/>
            <person name="Nazareth L."/>
            <person name="Ngo R."/>
            <person name="Nguyen L."/>
            <person name="Okwuonu G."/>
            <person name="Ongeri F."/>
            <person name="Patil S."/>
            <person name="Petrosino J."/>
            <person name="Pham C."/>
            <person name="Pham P."/>
            <person name="Pu L.-L."/>
            <person name="Puazo M."/>
            <person name="Raj R."/>
            <person name="Reid J."/>
            <person name="Rouhana J."/>
            <person name="Saada N."/>
            <person name="Shang Y."/>
            <person name="Simmons D."/>
            <person name="Thornton R."/>
            <person name="Warren J."/>
            <person name="Weissenberger G."/>
            <person name="Zhang J."/>
            <person name="Zhang L."/>
            <person name="Zhou C."/>
            <person name="Zhu D."/>
            <person name="Muzny D."/>
            <person name="Worley K."/>
            <person name="Gibbs R."/>
        </authorList>
    </citation>
    <scope>NUCLEOTIDE SEQUENCE [LARGE SCALE GENOMIC DNA]</scope>
    <source>
        <strain evidence="2 3">DSM 15436</strain>
    </source>
</reference>
<evidence type="ECO:0000313" key="3">
    <source>
        <dbReference type="Proteomes" id="UP000010301"/>
    </source>
</evidence>
<dbReference type="GO" id="GO:0016787">
    <property type="term" value="F:hydrolase activity"/>
    <property type="evidence" value="ECO:0007669"/>
    <property type="project" value="UniProtKB-KW"/>
</dbReference>
<dbReference type="CDD" id="cd09159">
    <property type="entry name" value="PLDc_ybhO_like_2"/>
    <property type="match status" value="1"/>
</dbReference>
<dbReference type="PANTHER" id="PTHR21248:SF22">
    <property type="entry name" value="PHOSPHOLIPASE D"/>
    <property type="match status" value="1"/>
</dbReference>
<comment type="caution">
    <text evidence="2">The sequence shown here is derived from an EMBL/GenBank/DDBJ whole genome shotgun (WGS) entry which is preliminary data.</text>
</comment>
<dbReference type="Proteomes" id="UP000010301">
    <property type="component" value="Unassembled WGS sequence"/>
</dbReference>
<keyword evidence="2" id="KW-0378">Hydrolase</keyword>
<dbReference type="OrthoDB" id="9762009at2"/>
<dbReference type="GO" id="GO:0032049">
    <property type="term" value="P:cardiolipin biosynthetic process"/>
    <property type="evidence" value="ECO:0007669"/>
    <property type="project" value="UniProtKB-ARBA"/>
</dbReference>
<dbReference type="AlphaFoldDB" id="C0VZ76"/>
<dbReference type="InterPro" id="IPR001736">
    <property type="entry name" value="PLipase_D/transphosphatidylase"/>
</dbReference>